<dbReference type="SMART" id="SM01034">
    <property type="entry name" value="BLUF"/>
    <property type="match status" value="1"/>
</dbReference>
<dbReference type="SUPFAM" id="SSF54975">
    <property type="entry name" value="Acylphosphatase/BLUF domain-like"/>
    <property type="match status" value="1"/>
</dbReference>
<dbReference type="GO" id="GO:0071949">
    <property type="term" value="F:FAD binding"/>
    <property type="evidence" value="ECO:0007669"/>
    <property type="project" value="InterPro"/>
</dbReference>
<organism evidence="2 3">
    <name type="scientific">Lacinutrix venerupis</name>
    <dbReference type="NCBI Taxonomy" id="1486034"/>
    <lineage>
        <taxon>Bacteria</taxon>
        <taxon>Pseudomonadati</taxon>
        <taxon>Bacteroidota</taxon>
        <taxon>Flavobacteriia</taxon>
        <taxon>Flavobacteriales</taxon>
        <taxon>Flavobacteriaceae</taxon>
        <taxon>Lacinutrix</taxon>
    </lineage>
</organism>
<keyword evidence="3" id="KW-1185">Reference proteome</keyword>
<dbReference type="EMBL" id="CP019352">
    <property type="protein sequence ID" value="APY01246.1"/>
    <property type="molecule type" value="Genomic_DNA"/>
</dbReference>
<dbReference type="GO" id="GO:0009882">
    <property type="term" value="F:blue light photoreceptor activity"/>
    <property type="evidence" value="ECO:0007669"/>
    <property type="project" value="InterPro"/>
</dbReference>
<dbReference type="Proteomes" id="UP000187506">
    <property type="component" value="Chromosome"/>
</dbReference>
<dbReference type="AlphaFoldDB" id="A0AAC9LM66"/>
<dbReference type="Gene3D" id="3.30.70.100">
    <property type="match status" value="1"/>
</dbReference>
<protein>
    <recommendedName>
        <fullName evidence="1">BLUF domain-containing protein</fullName>
    </recommendedName>
</protein>
<proteinExistence type="predicted"/>
<dbReference type="KEGG" id="lvn:BWR22_13325"/>
<reference evidence="2 3" key="1">
    <citation type="submission" date="2017-01" db="EMBL/GenBank/DDBJ databases">
        <title>Complete genome of Lacinutrix venerupis DOK2-8 isolated from seawater in Dokdo.</title>
        <authorList>
            <person name="Chi W.-J."/>
            <person name="Kim J.H."/>
        </authorList>
    </citation>
    <scope>NUCLEOTIDE SEQUENCE [LARGE SCALE GENOMIC DNA]</scope>
    <source>
        <strain evidence="2 3">DOK2-8</strain>
    </source>
</reference>
<dbReference type="Pfam" id="PF04940">
    <property type="entry name" value="BLUF"/>
    <property type="match status" value="1"/>
</dbReference>
<dbReference type="InterPro" id="IPR036046">
    <property type="entry name" value="Acylphosphatase-like_dom_sf"/>
</dbReference>
<accession>A0AAC9LM66</accession>
<feature type="domain" description="BLUF" evidence="1">
    <location>
        <begin position="2"/>
        <end position="93"/>
    </location>
</feature>
<evidence type="ECO:0000313" key="3">
    <source>
        <dbReference type="Proteomes" id="UP000187506"/>
    </source>
</evidence>
<name>A0AAC9LM66_9FLAO</name>
<gene>
    <name evidence="2" type="ORF">BWR22_13325</name>
</gene>
<sequence>MLKTICYKSKAKSNLSMLTFEALFNETQINNNKNNIFGVLVKKENTFFQIIEGHSKIIDEVYKKIKLDTRHTNIVELLNQTISQLSFKAFDTGYAVIEDFDALYGLQKYVMELNQSNFENSNLFSKIIEDLLTID</sequence>
<dbReference type="InterPro" id="IPR007024">
    <property type="entry name" value="BLUF_domain"/>
</dbReference>
<evidence type="ECO:0000259" key="1">
    <source>
        <dbReference type="PROSITE" id="PS50925"/>
    </source>
</evidence>
<dbReference type="PROSITE" id="PS50925">
    <property type="entry name" value="BLUF"/>
    <property type="match status" value="1"/>
</dbReference>
<evidence type="ECO:0000313" key="2">
    <source>
        <dbReference type="EMBL" id="APY01246.1"/>
    </source>
</evidence>
<dbReference type="RefSeq" id="WP_076734149.1">
    <property type="nucleotide sequence ID" value="NZ_CP019352.1"/>
</dbReference>